<accession>A0A4Q9BIB8</accession>
<evidence type="ECO:0000313" key="2">
    <source>
        <dbReference type="EMBL" id="TBH75058.1"/>
    </source>
</evidence>
<feature type="transmembrane region" description="Helical" evidence="1">
    <location>
        <begin position="364"/>
        <end position="383"/>
    </location>
</feature>
<feature type="transmembrane region" description="Helical" evidence="1">
    <location>
        <begin position="330"/>
        <end position="352"/>
    </location>
</feature>
<organism evidence="2 3">
    <name type="scientific">Aquirufa antheringensis</name>
    <dbReference type="NCBI Taxonomy" id="2516559"/>
    <lineage>
        <taxon>Bacteria</taxon>
        <taxon>Pseudomonadati</taxon>
        <taxon>Bacteroidota</taxon>
        <taxon>Cytophagia</taxon>
        <taxon>Cytophagales</taxon>
        <taxon>Flectobacillaceae</taxon>
        <taxon>Aquirufa</taxon>
    </lineage>
</organism>
<evidence type="ECO:0008006" key="4">
    <source>
        <dbReference type="Google" id="ProtNLM"/>
    </source>
</evidence>
<keyword evidence="1" id="KW-0812">Transmembrane</keyword>
<proteinExistence type="predicted"/>
<comment type="caution">
    <text evidence="2">The sequence shown here is derived from an EMBL/GenBank/DDBJ whole genome shotgun (WGS) entry which is preliminary data.</text>
</comment>
<feature type="transmembrane region" description="Helical" evidence="1">
    <location>
        <begin position="114"/>
        <end position="138"/>
    </location>
</feature>
<dbReference type="RefSeq" id="WP_130922266.1">
    <property type="nucleotide sequence ID" value="NZ_SEWY01000001.1"/>
</dbReference>
<keyword evidence="1" id="KW-0472">Membrane</keyword>
<protein>
    <recommendedName>
        <fullName evidence="4">Polysaccharide biosynthesis protein C-terminal domain-containing protein</fullName>
    </recommendedName>
</protein>
<gene>
    <name evidence="2" type="ORF">EWU20_00365</name>
</gene>
<dbReference type="Proteomes" id="UP000293583">
    <property type="component" value="Unassembled WGS sequence"/>
</dbReference>
<dbReference type="EMBL" id="SEWY01000001">
    <property type="protein sequence ID" value="TBH75058.1"/>
    <property type="molecule type" value="Genomic_DNA"/>
</dbReference>
<sequence>MQLKNIFSVIQNRAANFFLRGVSATSKFIATVIFLKNGDPLFNNRIALIFTTVGLATSILGLELNQIVNRKIHSFKKNDQILILKKEFFIHFICYIILFPIVFYFFHIRMELDLYISLGIYFLLIFEHHNLELFRILISFLKPDLATQLLFLRTFFWILIVFVLTNFFGFRLDLHLIIFVWSFFSFLSVFVTYVKFKDQLIIALKGENVYLKELVSLIIEAKYFIGMLIFSSIISYLDKFILNSNSNNNLTVYFFFFTVCSIISIVVSFSVGSFEGPKAIKVFALNGLNDYIIEKVKLQKAYLNVIVATTILLGIGIFPLLYFINKSEYWSNIHSFFILLISASLYSFSDVYKLDIFIVKKDRLILTIFLIATVTNIILNFVLIRLFSVTGAAYASLFTNCLIYFKLKASSKKVLNHFTNV</sequence>
<feature type="transmembrane region" description="Helical" evidence="1">
    <location>
        <begin position="17"/>
        <end position="35"/>
    </location>
</feature>
<feature type="transmembrane region" description="Helical" evidence="1">
    <location>
        <begin position="174"/>
        <end position="194"/>
    </location>
</feature>
<feature type="transmembrane region" description="Helical" evidence="1">
    <location>
        <begin position="150"/>
        <end position="168"/>
    </location>
</feature>
<keyword evidence="1" id="KW-1133">Transmembrane helix</keyword>
<feature type="transmembrane region" description="Helical" evidence="1">
    <location>
        <begin position="301"/>
        <end position="324"/>
    </location>
</feature>
<name>A0A4Q9BIB8_9BACT</name>
<feature type="transmembrane region" description="Helical" evidence="1">
    <location>
        <begin position="88"/>
        <end position="108"/>
    </location>
</feature>
<feature type="transmembrane region" description="Helical" evidence="1">
    <location>
        <begin position="252"/>
        <end position="271"/>
    </location>
</feature>
<feature type="transmembrane region" description="Helical" evidence="1">
    <location>
        <begin position="47"/>
        <end position="68"/>
    </location>
</feature>
<reference evidence="2 3" key="1">
    <citation type="submission" date="2019-02" db="EMBL/GenBank/DDBJ databases">
        <title>Genome of a new Bacteroidetes strain.</title>
        <authorList>
            <person name="Pitt A."/>
        </authorList>
    </citation>
    <scope>NUCLEOTIDE SEQUENCE [LARGE SCALE GENOMIC DNA]</scope>
    <source>
        <strain evidence="2 3">103A-SOEBACH</strain>
    </source>
</reference>
<feature type="transmembrane region" description="Helical" evidence="1">
    <location>
        <begin position="214"/>
        <end position="237"/>
    </location>
</feature>
<keyword evidence="3" id="KW-1185">Reference proteome</keyword>
<evidence type="ECO:0000256" key="1">
    <source>
        <dbReference type="SAM" id="Phobius"/>
    </source>
</evidence>
<evidence type="ECO:0000313" key="3">
    <source>
        <dbReference type="Proteomes" id="UP000293583"/>
    </source>
</evidence>
<dbReference type="AlphaFoldDB" id="A0A4Q9BIB8"/>